<dbReference type="GO" id="GO:0050660">
    <property type="term" value="F:flavin adenine dinucleotide binding"/>
    <property type="evidence" value="ECO:0007669"/>
    <property type="project" value="InterPro"/>
</dbReference>
<keyword evidence="6" id="KW-0521">NADP</keyword>
<dbReference type="EMBL" id="LVKK01000061">
    <property type="protein sequence ID" value="OAG38065.1"/>
    <property type="molecule type" value="Genomic_DNA"/>
</dbReference>
<dbReference type="SUPFAM" id="SSF51735">
    <property type="entry name" value="NAD(P)-binding Rossmann-fold domains"/>
    <property type="match status" value="1"/>
</dbReference>
<evidence type="ECO:0000256" key="6">
    <source>
        <dbReference type="ARBA" id="ARBA00022857"/>
    </source>
</evidence>
<dbReference type="CDD" id="cd05233">
    <property type="entry name" value="SDR_c"/>
    <property type="match status" value="1"/>
</dbReference>
<dbReference type="RefSeq" id="XP_022510017.1">
    <property type="nucleotide sequence ID" value="XM_022657609.1"/>
</dbReference>
<evidence type="ECO:0008006" key="10">
    <source>
        <dbReference type="Google" id="ProtNLM"/>
    </source>
</evidence>
<evidence type="ECO:0000313" key="8">
    <source>
        <dbReference type="EMBL" id="OAG38065.1"/>
    </source>
</evidence>
<dbReference type="InterPro" id="IPR020904">
    <property type="entry name" value="Sc_DH/Rdtase_CS"/>
</dbReference>
<dbReference type="FunFam" id="3.40.50.720:FF:000374">
    <property type="entry name" value="3-oxoacyl-(Acyl-carrier-protein) reductase"/>
    <property type="match status" value="1"/>
</dbReference>
<dbReference type="PANTHER" id="PTHR42877:SF11">
    <property type="entry name" value="MONOOXYGENASE, PUTATIVE (AFU_ORTHOLOGUE AFUA_6G13790)-RELATED"/>
    <property type="match status" value="1"/>
</dbReference>
<dbReference type="Gene3D" id="3.50.50.60">
    <property type="entry name" value="FAD/NAD(P)-binding domain"/>
    <property type="match status" value="2"/>
</dbReference>
<gene>
    <name evidence="8" type="ORF">AYO21_07655</name>
</gene>
<dbReference type="InterPro" id="IPR051209">
    <property type="entry name" value="FAD-bind_Monooxygenase_sf"/>
</dbReference>
<comment type="cofactor">
    <cofactor evidence="1">
        <name>FAD</name>
        <dbReference type="ChEBI" id="CHEBI:57692"/>
    </cofactor>
</comment>
<evidence type="ECO:0000256" key="7">
    <source>
        <dbReference type="ARBA" id="ARBA00023002"/>
    </source>
</evidence>
<dbReference type="GO" id="GO:0050661">
    <property type="term" value="F:NADP binding"/>
    <property type="evidence" value="ECO:0007669"/>
    <property type="project" value="InterPro"/>
</dbReference>
<name>A0A177F1A9_9EURO</name>
<evidence type="ECO:0000256" key="4">
    <source>
        <dbReference type="ARBA" id="ARBA00022630"/>
    </source>
</evidence>
<dbReference type="InterPro" id="IPR002347">
    <property type="entry name" value="SDR_fam"/>
</dbReference>
<dbReference type="Pfam" id="PF00743">
    <property type="entry name" value="FMO-like"/>
    <property type="match status" value="1"/>
</dbReference>
<organism evidence="8 9">
    <name type="scientific">Fonsecaea monophora</name>
    <dbReference type="NCBI Taxonomy" id="254056"/>
    <lineage>
        <taxon>Eukaryota</taxon>
        <taxon>Fungi</taxon>
        <taxon>Dikarya</taxon>
        <taxon>Ascomycota</taxon>
        <taxon>Pezizomycotina</taxon>
        <taxon>Eurotiomycetes</taxon>
        <taxon>Chaetothyriomycetidae</taxon>
        <taxon>Chaetothyriales</taxon>
        <taxon>Herpotrichiellaceae</taxon>
        <taxon>Fonsecaea</taxon>
    </lineage>
</organism>
<evidence type="ECO:0000256" key="1">
    <source>
        <dbReference type="ARBA" id="ARBA00001974"/>
    </source>
</evidence>
<dbReference type="InterPro" id="IPR036188">
    <property type="entry name" value="FAD/NAD-bd_sf"/>
</dbReference>
<dbReference type="PRINTS" id="PR00080">
    <property type="entry name" value="SDRFAMILY"/>
</dbReference>
<keyword evidence="7" id="KW-0560">Oxidoreductase</keyword>
<dbReference type="OrthoDB" id="74360at2759"/>
<keyword evidence="9" id="KW-1185">Reference proteome</keyword>
<dbReference type="SUPFAM" id="SSF51905">
    <property type="entry name" value="FAD/NAD(P)-binding domain"/>
    <property type="match status" value="3"/>
</dbReference>
<keyword evidence="5" id="KW-0274">FAD</keyword>
<dbReference type="InterPro" id="IPR036291">
    <property type="entry name" value="NAD(P)-bd_dom_sf"/>
</dbReference>
<dbReference type="Pfam" id="PF00106">
    <property type="entry name" value="adh_short"/>
    <property type="match status" value="1"/>
</dbReference>
<dbReference type="PROSITE" id="PS00061">
    <property type="entry name" value="ADH_SHORT"/>
    <property type="match status" value="1"/>
</dbReference>
<evidence type="ECO:0000256" key="2">
    <source>
        <dbReference type="ARBA" id="ARBA00006484"/>
    </source>
</evidence>
<evidence type="ECO:0000256" key="3">
    <source>
        <dbReference type="ARBA" id="ARBA00010139"/>
    </source>
</evidence>
<comment type="similarity">
    <text evidence="2">Belongs to the short-chain dehydrogenases/reductases (SDR) family.</text>
</comment>
<keyword evidence="4" id="KW-0285">Flavoprotein</keyword>
<comment type="caution">
    <text evidence="8">The sequence shown here is derived from an EMBL/GenBank/DDBJ whole genome shotgun (WGS) entry which is preliminary data.</text>
</comment>
<proteinExistence type="inferred from homology"/>
<dbReference type="PANTHER" id="PTHR42877">
    <property type="entry name" value="L-ORNITHINE N(5)-MONOOXYGENASE-RELATED"/>
    <property type="match status" value="1"/>
</dbReference>
<reference evidence="8 9" key="1">
    <citation type="submission" date="2016-03" db="EMBL/GenBank/DDBJ databases">
        <title>Draft genome sequence of the Fonsecaea monophora CBS 269.37.</title>
        <authorList>
            <person name="Bombassaro A."/>
            <person name="Vinicius W.A."/>
            <person name="De Hoog S."/>
            <person name="Sun J."/>
            <person name="Souza E.M."/>
            <person name="Raittz R.T."/>
            <person name="Costa F."/>
            <person name="Leao A.C."/>
            <person name="Tadra-Sfeir M.Z."/>
            <person name="Baura V."/>
            <person name="Balsanelli E."/>
            <person name="Pedrosa F.O."/>
            <person name="Moreno L.F."/>
            <person name="Steffens M.B."/>
            <person name="Xi L."/>
            <person name="Bocca A.L."/>
            <person name="Felipe M.S."/>
            <person name="Teixeira M."/>
            <person name="Telles Filho F.Q."/>
            <person name="Azevedo C.M."/>
            <person name="Gomes R."/>
            <person name="Vicente V.A."/>
        </authorList>
    </citation>
    <scope>NUCLEOTIDE SEQUENCE [LARGE SCALE GENOMIC DNA]</scope>
    <source>
        <strain evidence="8 9">CBS 269.37</strain>
    </source>
</reference>
<dbReference type="InterPro" id="IPR020946">
    <property type="entry name" value="Flavin_mOase-like"/>
</dbReference>
<dbReference type="Gene3D" id="3.40.50.720">
    <property type="entry name" value="NAD(P)-binding Rossmann-like Domain"/>
    <property type="match status" value="1"/>
</dbReference>
<dbReference type="AlphaFoldDB" id="A0A177F1A9"/>
<evidence type="ECO:0000256" key="5">
    <source>
        <dbReference type="ARBA" id="ARBA00022827"/>
    </source>
</evidence>
<protein>
    <recommendedName>
        <fullName evidence="10">FAD/NAD(P)-binding domain-containing protein</fullName>
    </recommendedName>
</protein>
<dbReference type="Proteomes" id="UP000077002">
    <property type="component" value="Unassembled WGS sequence"/>
</dbReference>
<dbReference type="PRINTS" id="PR00081">
    <property type="entry name" value="GDHRDH"/>
</dbReference>
<dbReference type="GeneID" id="34602808"/>
<evidence type="ECO:0000313" key="9">
    <source>
        <dbReference type="Proteomes" id="UP000077002"/>
    </source>
</evidence>
<comment type="similarity">
    <text evidence="3">Belongs to the FAD-binding monooxygenase family.</text>
</comment>
<accession>A0A177F1A9</accession>
<sequence length="869" mass="95918">MAIEAATNGVHDTSKNGVVNGTKSTYQYSSHYMWKPRPIRIIVVGCGVSGIAAVKIFKERFPGKPVELVIYEKNAGVAGTWFENRYPGCSCDVPSHAYSFSWEGNPYWSRAYVDWKELLEYFTGRAKAYGVYDFVHLEHRVSKAVWNDSTGQWEVEIDNLKTGEKIVDKGEVLVNATGFLNNWKWPDIPGLQSFKGVLAHSAHYDTSLKLDDRVVGVIGSGSSAIQIVPQAQRGQSPTWITPELVAELAPQGRETVFTKEQQEAWASDPDGFLRHRKRAESTMNHFFDIQVKNSSLQKQAAEETRRQMIDQLSKKKELIPKLVPEFALGCRRITPGHGYLEALCSDNVTVQTEEIREVVPDGLILDDGTHIKLDVLICATGFNTSFCPPFTLVGEGGQVINEIWKDEPRSYLGFGAAGFPNYFITSGPNSPTANGALIPCFEFCLRFAYNAAEKLMTENIKSITPKQEAVDDFQEHKDSVMKDLVWTSSCRSWYKNGTIDGTVWGPWPGSAVHFLELITTPRWEDFNFKYRSSNRFEFLGRGRTARELEGGDLAWYLDQPGASDAARKEIVHVNDPIMASDPEESIGADGLYAVYDSDNHRVEDIAGIGAAVVRSLAARGADVCFNYTSESSITKSETLVAEIQAEYGTRAVCVRADLGQPDAGDKIVEAARRSLTPPEGGRFQIDIVVNNAGVCPADLLPDITTKSFYDSYAINVLGPILVMQAVLPYLPHDRSGRVINISSISATIGTLGHTVYGGTKAALDAMTRTWSRELAERATVNALNVGPVLTDMQPIPYVAEKVALMNTMTPLGPIRDTDTDEMKAIAKSFNGRVAYDYEIGDAVALHCMPEARWTTGMIIGVNGGFDFIR</sequence>
<dbReference type="GO" id="GO:0004499">
    <property type="term" value="F:N,N-dimethylaniline monooxygenase activity"/>
    <property type="evidence" value="ECO:0007669"/>
    <property type="project" value="InterPro"/>
</dbReference>